<evidence type="ECO:0000256" key="1">
    <source>
        <dbReference type="SAM" id="Phobius"/>
    </source>
</evidence>
<evidence type="ECO:0000313" key="3">
    <source>
        <dbReference type="Proteomes" id="UP000001307"/>
    </source>
</evidence>
<keyword evidence="1" id="KW-0472">Membrane</keyword>
<gene>
    <name evidence="2" type="ORF">GSOID_T00016114001</name>
</gene>
<evidence type="ECO:0000313" key="2">
    <source>
        <dbReference type="EMBL" id="CBY23658.1"/>
    </source>
</evidence>
<reference evidence="2" key="1">
    <citation type="journal article" date="2010" name="Science">
        <title>Plasticity of animal genome architecture unmasked by rapid evolution of a pelagic tunicate.</title>
        <authorList>
            <person name="Denoeud F."/>
            <person name="Henriet S."/>
            <person name="Mungpakdee S."/>
            <person name="Aury J.M."/>
            <person name="Da Silva C."/>
            <person name="Brinkmann H."/>
            <person name="Mikhaleva J."/>
            <person name="Olsen L.C."/>
            <person name="Jubin C."/>
            <person name="Canestro C."/>
            <person name="Bouquet J.M."/>
            <person name="Danks G."/>
            <person name="Poulain J."/>
            <person name="Campsteijn C."/>
            <person name="Adamski M."/>
            <person name="Cross I."/>
            <person name="Yadetie F."/>
            <person name="Muffato M."/>
            <person name="Louis A."/>
            <person name="Butcher S."/>
            <person name="Tsagkogeorga G."/>
            <person name="Konrad A."/>
            <person name="Singh S."/>
            <person name="Jensen M.F."/>
            <person name="Cong E.H."/>
            <person name="Eikeseth-Otteraa H."/>
            <person name="Noel B."/>
            <person name="Anthouard V."/>
            <person name="Porcel B.M."/>
            <person name="Kachouri-Lafond R."/>
            <person name="Nishino A."/>
            <person name="Ugolini M."/>
            <person name="Chourrout P."/>
            <person name="Nishida H."/>
            <person name="Aasland R."/>
            <person name="Huzurbazar S."/>
            <person name="Westhof E."/>
            <person name="Delsuc F."/>
            <person name="Lehrach H."/>
            <person name="Reinhardt R."/>
            <person name="Weissenbach J."/>
            <person name="Roy S.W."/>
            <person name="Artiguenave F."/>
            <person name="Postlethwait J.H."/>
            <person name="Manak J.R."/>
            <person name="Thompson E.M."/>
            <person name="Jaillon O."/>
            <person name="Du Pasquier L."/>
            <person name="Boudinot P."/>
            <person name="Liberles D.A."/>
            <person name="Volff J.N."/>
            <person name="Philippe H."/>
            <person name="Lenhard B."/>
            <person name="Roest Crollius H."/>
            <person name="Wincker P."/>
            <person name="Chourrout D."/>
        </authorList>
    </citation>
    <scope>NUCLEOTIDE SEQUENCE [LARGE SCALE GENOMIC DNA]</scope>
</reference>
<name>E4X1H7_OIKDI</name>
<dbReference type="InParanoid" id="E4X1H7"/>
<feature type="transmembrane region" description="Helical" evidence="1">
    <location>
        <begin position="12"/>
        <end position="31"/>
    </location>
</feature>
<sequence>MLRERLLNKEGPWLLIVVLVSVTIMIMSVPASNLVDKNKISDESIQFGTINQDDRLDHIGLTFLQENTRHPETFAGSSRPSLMLYKGSAADRVKAEKIINVSIVSVTGTIYNGFKGRYMTYEETETLCLSKGAKMPWFEMIGSQFSEPVWIKSRANILTQTINVSEEIGQEKLERLMNEFLIENAALEFHDNCDYCAKKNEKSYILNMCLWPLELSFINGDYFKRFVCKNETFDEKGRLIVFYDKEIFCELQKLTAEFLRHYQPSIPAFKDSKRSFLGFEN</sequence>
<keyword evidence="1" id="KW-0812">Transmembrane</keyword>
<keyword evidence="3" id="KW-1185">Reference proteome</keyword>
<dbReference type="AlphaFoldDB" id="E4X1H7"/>
<accession>E4X1H7</accession>
<keyword evidence="1" id="KW-1133">Transmembrane helix</keyword>
<protein>
    <submittedName>
        <fullName evidence="2">Uncharacterized protein</fullName>
    </submittedName>
</protein>
<organism evidence="2">
    <name type="scientific">Oikopleura dioica</name>
    <name type="common">Tunicate</name>
    <dbReference type="NCBI Taxonomy" id="34765"/>
    <lineage>
        <taxon>Eukaryota</taxon>
        <taxon>Metazoa</taxon>
        <taxon>Chordata</taxon>
        <taxon>Tunicata</taxon>
        <taxon>Appendicularia</taxon>
        <taxon>Copelata</taxon>
        <taxon>Oikopleuridae</taxon>
        <taxon>Oikopleura</taxon>
    </lineage>
</organism>
<dbReference type="EMBL" id="FN653021">
    <property type="protein sequence ID" value="CBY23658.1"/>
    <property type="molecule type" value="Genomic_DNA"/>
</dbReference>
<proteinExistence type="predicted"/>
<dbReference type="Proteomes" id="UP000001307">
    <property type="component" value="Unassembled WGS sequence"/>
</dbReference>